<feature type="active site" description="Charge relay system" evidence="5">
    <location>
        <position position="329"/>
    </location>
</feature>
<dbReference type="InterPro" id="IPR023828">
    <property type="entry name" value="Peptidase_S8_Ser-AS"/>
</dbReference>
<evidence type="ECO:0000256" key="4">
    <source>
        <dbReference type="ARBA" id="ARBA00022825"/>
    </source>
</evidence>
<dbReference type="SUPFAM" id="SSF49785">
    <property type="entry name" value="Galactose-binding domain-like"/>
    <property type="match status" value="2"/>
</dbReference>
<dbReference type="PROSITE" id="PS51892">
    <property type="entry name" value="SUBTILASE"/>
    <property type="match status" value="1"/>
</dbReference>
<evidence type="ECO:0000256" key="3">
    <source>
        <dbReference type="ARBA" id="ARBA00022801"/>
    </source>
</evidence>
<dbReference type="Pfam" id="PF01483">
    <property type="entry name" value="P_proprotein"/>
    <property type="match status" value="1"/>
</dbReference>
<gene>
    <name evidence="8" type="ordered locus">ANT_26260</name>
</gene>
<dbReference type="GO" id="GO:0006508">
    <property type="term" value="P:proteolysis"/>
    <property type="evidence" value="ECO:0007669"/>
    <property type="project" value="UniProtKB-KW"/>
</dbReference>
<dbReference type="STRING" id="926569.ANT_26260"/>
<reference evidence="8 9" key="1">
    <citation type="submission" date="2010-12" db="EMBL/GenBank/DDBJ databases">
        <title>Whole genome sequence of Anaerolinea thermophila UNI-1.</title>
        <authorList>
            <person name="Narita-Yamada S."/>
            <person name="Kishi E."/>
            <person name="Watanabe Y."/>
            <person name="Takasaki K."/>
            <person name="Ankai A."/>
            <person name="Oguchi A."/>
            <person name="Fukui S."/>
            <person name="Takahashi M."/>
            <person name="Yashiro I."/>
            <person name="Hosoyama A."/>
            <person name="Sekiguchi Y."/>
            <person name="Hanada S."/>
            <person name="Fujita N."/>
        </authorList>
    </citation>
    <scope>NUCLEOTIDE SEQUENCE [LARGE SCALE GENOMIC DNA]</scope>
    <source>
        <strain evidence="9">DSM 14523 / JCM 11388 / NBRC 100420 / UNI-1</strain>
    </source>
</reference>
<dbReference type="HOGENOM" id="CLU_295230_0_0_0"/>
<feature type="active site" description="Charge relay system" evidence="5">
    <location>
        <position position="596"/>
    </location>
</feature>
<accession>E8N0A3</accession>
<name>E8N0A3_ANATU</name>
<keyword evidence="9" id="KW-1185">Reference proteome</keyword>
<dbReference type="EMBL" id="AP012029">
    <property type="protein sequence ID" value="BAJ64652.1"/>
    <property type="molecule type" value="Genomic_DNA"/>
</dbReference>
<dbReference type="InterPro" id="IPR051048">
    <property type="entry name" value="Peptidase_S8/S53_subtilisin"/>
</dbReference>
<dbReference type="EC" id="3.4.21.-" evidence="8"/>
<dbReference type="PANTHER" id="PTHR43399">
    <property type="entry name" value="SUBTILISIN-RELATED"/>
    <property type="match status" value="1"/>
</dbReference>
<dbReference type="InterPro" id="IPR036852">
    <property type="entry name" value="Peptidase_S8/S53_dom_sf"/>
</dbReference>
<dbReference type="InterPro" id="IPR034058">
    <property type="entry name" value="TagA/B/C/D_pept_dom"/>
</dbReference>
<dbReference type="InterPro" id="IPR015500">
    <property type="entry name" value="Peptidase_S8_subtilisin-rel"/>
</dbReference>
<dbReference type="SUPFAM" id="SSF52743">
    <property type="entry name" value="Subtilisin-like"/>
    <property type="match status" value="1"/>
</dbReference>
<evidence type="ECO:0000313" key="8">
    <source>
        <dbReference type="EMBL" id="BAJ64652.1"/>
    </source>
</evidence>
<keyword evidence="2 5" id="KW-0645">Protease</keyword>
<dbReference type="eggNOG" id="COG4935">
    <property type="taxonomic scope" value="Bacteria"/>
</dbReference>
<dbReference type="PROSITE" id="PS51829">
    <property type="entry name" value="P_HOMO_B"/>
    <property type="match status" value="1"/>
</dbReference>
<dbReference type="AlphaFoldDB" id="E8N0A3"/>
<dbReference type="Pfam" id="PF00082">
    <property type="entry name" value="Peptidase_S8"/>
    <property type="match status" value="1"/>
</dbReference>
<feature type="domain" description="P/Homo B" evidence="7">
    <location>
        <begin position="920"/>
        <end position="1071"/>
    </location>
</feature>
<dbReference type="PRINTS" id="PR00723">
    <property type="entry name" value="SUBTILISIN"/>
</dbReference>
<dbReference type="GO" id="GO:0004252">
    <property type="term" value="F:serine-type endopeptidase activity"/>
    <property type="evidence" value="ECO:0007669"/>
    <property type="project" value="UniProtKB-UniRule"/>
</dbReference>
<feature type="active site" description="Charge relay system" evidence="5">
    <location>
        <position position="375"/>
    </location>
</feature>
<dbReference type="Gene3D" id="3.40.50.200">
    <property type="entry name" value="Peptidase S8/S53 domain"/>
    <property type="match status" value="1"/>
</dbReference>
<dbReference type="Proteomes" id="UP000008922">
    <property type="component" value="Chromosome"/>
</dbReference>
<dbReference type="Gene3D" id="2.60.120.260">
    <property type="entry name" value="Galactose-binding domain-like"/>
    <property type="match status" value="1"/>
</dbReference>
<protein>
    <submittedName>
        <fullName evidence="8">Subtilisin family peptidase</fullName>
        <ecNumber evidence="8">3.4.21.-</ecNumber>
    </submittedName>
</protein>
<dbReference type="OrthoDB" id="614750at2"/>
<comment type="similarity">
    <text evidence="1 5">Belongs to the peptidase S8 family.</text>
</comment>
<feature type="region of interest" description="Disordered" evidence="6">
    <location>
        <begin position="533"/>
        <end position="570"/>
    </location>
</feature>
<dbReference type="KEGG" id="atm:ANT_26260"/>
<keyword evidence="4 5" id="KW-0720">Serine protease</keyword>
<evidence type="ECO:0000256" key="1">
    <source>
        <dbReference type="ARBA" id="ARBA00011073"/>
    </source>
</evidence>
<organism evidence="8 9">
    <name type="scientific">Anaerolinea thermophila (strain DSM 14523 / JCM 11388 / NBRC 100420 / UNI-1)</name>
    <dbReference type="NCBI Taxonomy" id="926569"/>
    <lineage>
        <taxon>Bacteria</taxon>
        <taxon>Bacillati</taxon>
        <taxon>Chloroflexota</taxon>
        <taxon>Anaerolineae</taxon>
        <taxon>Anaerolineales</taxon>
        <taxon>Anaerolineaceae</taxon>
        <taxon>Anaerolinea</taxon>
    </lineage>
</organism>
<dbReference type="Gene3D" id="2.60.120.380">
    <property type="match status" value="1"/>
</dbReference>
<proteinExistence type="inferred from homology"/>
<evidence type="ECO:0000256" key="2">
    <source>
        <dbReference type="ARBA" id="ARBA00022670"/>
    </source>
</evidence>
<sequence>MERVYRMKRFLRLALILLCVLFWGWTNLVGSAGAQGEPEELPTLVEISFGVHPHWLEGQNAQKIADYGTFSVWRLPIGQTKLPASAQMLSPRVYLRGVTLDTSSQSVEPSLPQGWRQSLSGDEGAQLWLVQFAAPLKDEWLEALKQSGLTSVAYVPDHALLVYGRAPAQRLSTLPTAVAKALYWQGAYHPYYRLAPALRPDAKPAPQGDVDVTVQVFAGADNLDAMLAQLEGWASARYGEREPLLNLVNLRLRMPVERLKDIAVLPAVVNVEPLPQFELLDEIQGQVLAGNIAVFSGKTVAESPGYMDWLIAHGFPTDPAAYPLVDVMDDGLDAGDPNTSLHPNFYQWGSTANPDRVVYIRNCTSDPSGNNVGGHGTLNAGIVVGYDAQTESYEAGGYQLGLGISPFGRVAATKLFTNTGSFSWTKCSSSYAGVLQPAYQAGARLTSNSWGGSGEGKYTVDSQIYDALTRDVLPSTPGNQQMMHVFAAGNSGPYDTTINEPATAKNVLAVGATENPRDSGVFDGCWESNGDSADDLASFSSRGPTEDGRAKPDVVAPGTHVQGPASRDPAYNGSSVCGPAYYPAGQSLYTWSSGTSHSTPAVAGIAQLLYEYYGRVLAPGQSPSPAMLKGLIIHSSRYLTGQDAGTDLPSPGQGWGMPALENIVNMPGWVLRDQDILLTETGQQVEFYLRPLNPDLPLAVTLVWTDAPGNPAAGKALVNDLDLQVVAQGAQYVGNRFQGEFSVPGGTADDLNNVERVVLERAGNGVFLVRVLAHNLAGDGVPGNADATDQDFALVISNAEVTAPQALLVMNSLRVQEVMGNADGILQPGETGEVWVSLRNIGAVSADGVKAALQGAAGVVDVLQSQSDYPSIPAGETRENLTAFRVQVGLQNDCFLVPQLVLQVFMGQVEALHGTIRLPAAAQPGTLSTYLNSAVIDIPDNNPSGVEVPLEVPEDFRIYDVDVLVNIQHSYTGDLTLRLFVPDGRQVLLANRRGEYGDNFTSTVFDDEASLPISQGSPPFSGSFKPEEPLSTLDGISARGTWRLWVVDSAIADTGRVTRFELRLTPAVCPQYMPYRLILFPIFKNYTLP</sequence>
<dbReference type="CDD" id="cd04842">
    <property type="entry name" value="Peptidases_S8_Kp43_protease"/>
    <property type="match status" value="1"/>
</dbReference>
<evidence type="ECO:0000256" key="5">
    <source>
        <dbReference type="PROSITE-ProRule" id="PRU01240"/>
    </source>
</evidence>
<dbReference type="PROSITE" id="PS00138">
    <property type="entry name" value="SUBTILASE_SER"/>
    <property type="match status" value="1"/>
</dbReference>
<keyword evidence="3 5" id="KW-0378">Hydrolase</keyword>
<dbReference type="PANTHER" id="PTHR43399:SF4">
    <property type="entry name" value="CELL WALL-ASSOCIATED PROTEASE"/>
    <property type="match status" value="1"/>
</dbReference>
<evidence type="ECO:0000313" key="9">
    <source>
        <dbReference type="Proteomes" id="UP000008922"/>
    </source>
</evidence>
<dbReference type="InterPro" id="IPR000209">
    <property type="entry name" value="Peptidase_S8/S53_dom"/>
</dbReference>
<evidence type="ECO:0000259" key="7">
    <source>
        <dbReference type="PROSITE" id="PS51829"/>
    </source>
</evidence>
<dbReference type="InterPro" id="IPR008979">
    <property type="entry name" value="Galactose-bd-like_sf"/>
</dbReference>
<dbReference type="InterPro" id="IPR002884">
    <property type="entry name" value="P_dom"/>
</dbReference>
<evidence type="ECO:0000256" key="6">
    <source>
        <dbReference type="SAM" id="MobiDB-lite"/>
    </source>
</evidence>
<dbReference type="InParanoid" id="E8N0A3"/>
<dbReference type="eggNOG" id="COG1404">
    <property type="taxonomic scope" value="Bacteria"/>
</dbReference>